<dbReference type="PANTHER" id="PTHR18964:SF149">
    <property type="entry name" value="BIFUNCTIONAL UDP-N-ACETYLGLUCOSAMINE 2-EPIMERASE_N-ACETYLMANNOSAMINE KINASE"/>
    <property type="match status" value="1"/>
</dbReference>
<dbReference type="PANTHER" id="PTHR18964">
    <property type="entry name" value="ROK (REPRESSOR, ORF, KINASE) FAMILY"/>
    <property type="match status" value="1"/>
</dbReference>
<proteinExistence type="inferred from homology"/>
<organism evidence="2 3">
    <name type="scientific">Plantimonas leprariae</name>
    <dbReference type="NCBI Taxonomy" id="2615207"/>
    <lineage>
        <taxon>Bacteria</taxon>
        <taxon>Pseudomonadati</taxon>
        <taxon>Pseudomonadota</taxon>
        <taxon>Alphaproteobacteria</taxon>
        <taxon>Hyphomicrobiales</taxon>
        <taxon>Aurantimonadaceae</taxon>
        <taxon>Plantimonas</taxon>
    </lineage>
</organism>
<name>A0A7V7PTE3_9HYPH</name>
<dbReference type="InterPro" id="IPR000600">
    <property type="entry name" value="ROK"/>
</dbReference>
<dbReference type="InterPro" id="IPR049874">
    <property type="entry name" value="ROK_cs"/>
</dbReference>
<keyword evidence="3" id="KW-1185">Reference proteome</keyword>
<dbReference type="PROSITE" id="PS01125">
    <property type="entry name" value="ROK"/>
    <property type="match status" value="1"/>
</dbReference>
<gene>
    <name evidence="2" type="ORF">F6X38_02370</name>
</gene>
<reference evidence="2 3" key="1">
    <citation type="submission" date="2019-09" db="EMBL/GenBank/DDBJ databases">
        <title>YIM 132180 draft genome.</title>
        <authorList>
            <person name="Zhang K."/>
        </authorList>
    </citation>
    <scope>NUCLEOTIDE SEQUENCE [LARGE SCALE GENOMIC DNA]</scope>
    <source>
        <strain evidence="2 3">YIM 132180</strain>
    </source>
</reference>
<dbReference type="AlphaFoldDB" id="A0A7V7PTE3"/>
<evidence type="ECO:0000256" key="1">
    <source>
        <dbReference type="ARBA" id="ARBA00006479"/>
    </source>
</evidence>
<comment type="caution">
    <text evidence="2">The sequence shown here is derived from an EMBL/GenBank/DDBJ whole genome shotgun (WGS) entry which is preliminary data.</text>
</comment>
<dbReference type="RefSeq" id="WP_150967919.1">
    <property type="nucleotide sequence ID" value="NZ_VZDO01000001.1"/>
</dbReference>
<dbReference type="InterPro" id="IPR043129">
    <property type="entry name" value="ATPase_NBD"/>
</dbReference>
<evidence type="ECO:0000313" key="2">
    <source>
        <dbReference type="EMBL" id="KAB0682946.1"/>
    </source>
</evidence>
<dbReference type="Pfam" id="PF00480">
    <property type="entry name" value="ROK"/>
    <property type="match status" value="1"/>
</dbReference>
<dbReference type="Proteomes" id="UP000432089">
    <property type="component" value="Unassembled WGS sequence"/>
</dbReference>
<protein>
    <submittedName>
        <fullName evidence="2">ROK family protein</fullName>
    </submittedName>
</protein>
<comment type="similarity">
    <text evidence="1">Belongs to the ROK (NagC/XylR) family.</text>
</comment>
<accession>A0A7V7PTE3</accession>
<dbReference type="EMBL" id="VZDO01000001">
    <property type="protein sequence ID" value="KAB0682946.1"/>
    <property type="molecule type" value="Genomic_DNA"/>
</dbReference>
<evidence type="ECO:0000313" key="3">
    <source>
        <dbReference type="Proteomes" id="UP000432089"/>
    </source>
</evidence>
<sequence length="316" mass="32144">MRTALAIDLGGTELRAGLVDGEGRVLVSRDEPTAAQAGPAVVIEQIARLCDAVLGELPDARPVGAGLAAPGPLDPVTGVTLDPTTLSGWDEVPVAQLLGQRIGLPVKLENDANAAALGEWRFGAARGFSSFVFVTISTGIGGGVVSEGRLLHGHRGLATEIGHMTIADPAVTPGWFGTPGIWESLASGSALGLRATAETLPGDGSMLRSLAGAGPITGRHVVDAARSGDPLGARLLADEARWLGLGFVNLLHLFSPEAIVVGGGIANGLDLMRDAIETLIAERAMPAYRGARIVPAALGRHAGLVGAASLVLSADR</sequence>
<dbReference type="SUPFAM" id="SSF53067">
    <property type="entry name" value="Actin-like ATPase domain"/>
    <property type="match status" value="1"/>
</dbReference>
<dbReference type="Gene3D" id="3.30.420.40">
    <property type="match status" value="2"/>
</dbReference>